<dbReference type="RefSeq" id="WP_137733852.1">
    <property type="nucleotide sequence ID" value="NZ_BJCL01000008.1"/>
</dbReference>
<feature type="binding site" description="covalent" evidence="4">
    <location>
        <position position="149"/>
    </location>
    <ligand>
        <name>heme c</name>
        <dbReference type="ChEBI" id="CHEBI:61717"/>
        <label>2</label>
    </ligand>
</feature>
<sequence length="245" mass="25520">MRWPIALALASALLAPPAWAADAAARAATAPSPLQVPDTLAQRLQPCMACHGAQGKASRDGYLPRIAGKPAGYLYQQLLHFRDGRRQNATMTRLLAQQTDAYLREMAEHFAALDLPHAAPLPSPAPAALLARGQALALQGDAGQRLPACSACHGAQLVGVLPAVPGLLGLPRDYLIGQLGAWQTQQRRALAPDCMAQIAQRLTPADIGAVAAWLAAQPVPAQQRAAAAAPGPAPLPCGSTDHPPR</sequence>
<dbReference type="InterPro" id="IPR009056">
    <property type="entry name" value="Cyt_c-like_dom"/>
</dbReference>
<dbReference type="Proteomes" id="UP000301751">
    <property type="component" value="Unassembled WGS sequence"/>
</dbReference>
<dbReference type="GO" id="GO:0009055">
    <property type="term" value="F:electron transfer activity"/>
    <property type="evidence" value="ECO:0007669"/>
    <property type="project" value="InterPro"/>
</dbReference>
<dbReference type="PROSITE" id="PS51007">
    <property type="entry name" value="CYTC"/>
    <property type="match status" value="1"/>
</dbReference>
<dbReference type="PIRSF" id="PIRSF000005">
    <property type="entry name" value="Cytochrome_c4"/>
    <property type="match status" value="1"/>
</dbReference>
<evidence type="ECO:0000256" key="3">
    <source>
        <dbReference type="ARBA" id="ARBA00023004"/>
    </source>
</evidence>
<protein>
    <submittedName>
        <fullName evidence="9">Cytochrome c</fullName>
    </submittedName>
</protein>
<dbReference type="InterPro" id="IPR036909">
    <property type="entry name" value="Cyt_c-like_dom_sf"/>
</dbReference>
<dbReference type="GO" id="GO:0005506">
    <property type="term" value="F:iron ion binding"/>
    <property type="evidence" value="ECO:0007669"/>
    <property type="project" value="InterPro"/>
</dbReference>
<comment type="caution">
    <text evidence="9">The sequence shown here is derived from an EMBL/GenBank/DDBJ whole genome shotgun (WGS) entry which is preliminary data.</text>
</comment>
<dbReference type="GO" id="GO:0042597">
    <property type="term" value="C:periplasmic space"/>
    <property type="evidence" value="ECO:0007669"/>
    <property type="project" value="InterPro"/>
</dbReference>
<name>A0A480AR47_9BURK</name>
<feature type="region of interest" description="Disordered" evidence="6">
    <location>
        <begin position="223"/>
        <end position="245"/>
    </location>
</feature>
<dbReference type="EMBL" id="BJCL01000008">
    <property type="protein sequence ID" value="GCL64119.1"/>
    <property type="molecule type" value="Genomic_DNA"/>
</dbReference>
<evidence type="ECO:0000313" key="9">
    <source>
        <dbReference type="EMBL" id="GCL64119.1"/>
    </source>
</evidence>
<keyword evidence="10" id="KW-1185">Reference proteome</keyword>
<feature type="binding site" description="axial binding residue" evidence="5">
    <location>
        <position position="195"/>
    </location>
    <ligand>
        <name>heme c</name>
        <dbReference type="ChEBI" id="CHEBI:61717"/>
        <label>2</label>
    </ligand>
    <ligandPart>
        <name>Fe</name>
        <dbReference type="ChEBI" id="CHEBI:18248"/>
    </ligandPart>
</feature>
<accession>A0A480AR47</accession>
<dbReference type="SUPFAM" id="SSF46626">
    <property type="entry name" value="Cytochrome c"/>
    <property type="match status" value="2"/>
</dbReference>
<keyword evidence="1 4" id="KW-0349">Heme</keyword>
<dbReference type="AlphaFoldDB" id="A0A480AR47"/>
<dbReference type="Gene3D" id="1.10.760.10">
    <property type="entry name" value="Cytochrome c-like domain"/>
    <property type="match status" value="2"/>
</dbReference>
<gene>
    <name evidence="9" type="ORF">AQPW35_32000</name>
</gene>
<evidence type="ECO:0000256" key="7">
    <source>
        <dbReference type="SAM" id="SignalP"/>
    </source>
</evidence>
<comment type="PTM">
    <text evidence="4">Binds 2 heme c groups covalently per subunit.</text>
</comment>
<feature type="binding site" description="axial binding residue" evidence="5">
    <location>
        <position position="51"/>
    </location>
    <ligand>
        <name>heme c</name>
        <dbReference type="ChEBI" id="CHEBI:61717"/>
        <label>1</label>
    </ligand>
    <ligandPart>
        <name>Fe</name>
        <dbReference type="ChEBI" id="CHEBI:18248"/>
    </ligandPart>
</feature>
<feature type="binding site" description="covalent" evidence="4">
    <location>
        <position position="50"/>
    </location>
    <ligand>
        <name>heme c</name>
        <dbReference type="ChEBI" id="CHEBI:61717"/>
        <label>1</label>
    </ligand>
</feature>
<evidence type="ECO:0000256" key="1">
    <source>
        <dbReference type="ARBA" id="ARBA00022617"/>
    </source>
</evidence>
<evidence type="ECO:0000256" key="6">
    <source>
        <dbReference type="SAM" id="MobiDB-lite"/>
    </source>
</evidence>
<evidence type="ECO:0000313" key="10">
    <source>
        <dbReference type="Proteomes" id="UP000301751"/>
    </source>
</evidence>
<keyword evidence="2 5" id="KW-0479">Metal-binding</keyword>
<dbReference type="InterPro" id="IPR024167">
    <property type="entry name" value="Cytochrome_c4-like"/>
</dbReference>
<proteinExistence type="predicted"/>
<dbReference type="OrthoDB" id="9773456at2"/>
<evidence type="ECO:0000256" key="5">
    <source>
        <dbReference type="PIRSR" id="PIRSR000005-2"/>
    </source>
</evidence>
<feature type="binding site" description="covalent" evidence="4">
    <location>
        <position position="152"/>
    </location>
    <ligand>
        <name>heme c</name>
        <dbReference type="ChEBI" id="CHEBI:61717"/>
        <label>2</label>
    </ligand>
</feature>
<evidence type="ECO:0000259" key="8">
    <source>
        <dbReference type="PROSITE" id="PS51007"/>
    </source>
</evidence>
<evidence type="ECO:0000256" key="4">
    <source>
        <dbReference type="PIRSR" id="PIRSR000005-1"/>
    </source>
</evidence>
<feature type="binding site" description="covalent" evidence="4">
    <location>
        <position position="47"/>
    </location>
    <ligand>
        <name>heme c</name>
        <dbReference type="ChEBI" id="CHEBI:61717"/>
        <label>1</label>
    </ligand>
</feature>
<feature type="signal peptide" evidence="7">
    <location>
        <begin position="1"/>
        <end position="20"/>
    </location>
</feature>
<dbReference type="PANTHER" id="PTHR33751">
    <property type="entry name" value="CBB3-TYPE CYTOCHROME C OXIDASE SUBUNIT FIXP"/>
    <property type="match status" value="1"/>
</dbReference>
<dbReference type="InterPro" id="IPR050597">
    <property type="entry name" value="Cytochrome_c_Oxidase_Subunit"/>
</dbReference>
<keyword evidence="3 5" id="KW-0408">Iron</keyword>
<dbReference type="GO" id="GO:0020037">
    <property type="term" value="F:heme binding"/>
    <property type="evidence" value="ECO:0007669"/>
    <property type="project" value="InterPro"/>
</dbReference>
<keyword evidence="7" id="KW-0732">Signal</keyword>
<reference evidence="10" key="1">
    <citation type="submission" date="2019-03" db="EMBL/GenBank/DDBJ databases">
        <title>Aquabacterium pictum sp.nov., the first bacteriochlorophyll a-containing freshwater bacterium in the genus Aquabacterium of the class Betaproteobacteria.</title>
        <authorList>
            <person name="Hirose S."/>
            <person name="Tank M."/>
            <person name="Hara E."/>
            <person name="Tamaki H."/>
            <person name="Takaichi S."/>
            <person name="Haruta S."/>
            <person name="Hanada S."/>
        </authorList>
    </citation>
    <scope>NUCLEOTIDE SEQUENCE [LARGE SCALE GENOMIC DNA]</scope>
    <source>
        <strain evidence="10">W35</strain>
    </source>
</reference>
<dbReference type="PANTHER" id="PTHR33751:SF11">
    <property type="entry name" value="BLL4483 PROTEIN"/>
    <property type="match status" value="1"/>
</dbReference>
<feature type="binding site" description="axial binding residue" evidence="5">
    <location>
        <position position="91"/>
    </location>
    <ligand>
        <name>heme c</name>
        <dbReference type="ChEBI" id="CHEBI:61717"/>
        <label>1</label>
    </ligand>
    <ligandPart>
        <name>Fe</name>
        <dbReference type="ChEBI" id="CHEBI:18248"/>
    </ligandPart>
</feature>
<feature type="chain" id="PRO_5019805844" evidence="7">
    <location>
        <begin position="21"/>
        <end position="245"/>
    </location>
</feature>
<organism evidence="9 10">
    <name type="scientific">Pseudaquabacterium pictum</name>
    <dbReference type="NCBI Taxonomy" id="2315236"/>
    <lineage>
        <taxon>Bacteria</taxon>
        <taxon>Pseudomonadati</taxon>
        <taxon>Pseudomonadota</taxon>
        <taxon>Betaproteobacteria</taxon>
        <taxon>Burkholderiales</taxon>
        <taxon>Sphaerotilaceae</taxon>
        <taxon>Pseudaquabacterium</taxon>
    </lineage>
</organism>
<feature type="domain" description="Cytochrome c" evidence="8">
    <location>
        <begin position="128"/>
        <end position="218"/>
    </location>
</feature>
<feature type="binding site" description="axial binding residue" evidence="5">
    <location>
        <position position="153"/>
    </location>
    <ligand>
        <name>heme c</name>
        <dbReference type="ChEBI" id="CHEBI:61717"/>
        <label>2</label>
    </ligand>
    <ligandPart>
        <name>Fe</name>
        <dbReference type="ChEBI" id="CHEBI:18248"/>
    </ligandPart>
</feature>
<evidence type="ECO:0000256" key="2">
    <source>
        <dbReference type="ARBA" id="ARBA00022723"/>
    </source>
</evidence>